<evidence type="ECO:0000313" key="3">
    <source>
        <dbReference type="Proteomes" id="UP001327093"/>
    </source>
</evidence>
<comment type="caution">
    <text evidence="2">The sequence shown here is derived from an EMBL/GenBank/DDBJ whole genome shotgun (WGS) entry which is preliminary data.</text>
</comment>
<accession>A0ABU6A5X9</accession>
<reference evidence="2 3" key="1">
    <citation type="submission" date="2023-10" db="EMBL/GenBank/DDBJ databases">
        <title>Saccharopolyspora sp. nov., isolated from mangrove soil.</title>
        <authorList>
            <person name="Lu Y."/>
            <person name="Liu W."/>
        </authorList>
    </citation>
    <scope>NUCLEOTIDE SEQUENCE [LARGE SCALE GENOMIC DNA]</scope>
    <source>
        <strain evidence="2 3">S2-29</strain>
    </source>
</reference>
<feature type="domain" description="DUF4097" evidence="1">
    <location>
        <begin position="154"/>
        <end position="301"/>
    </location>
</feature>
<dbReference type="Gene3D" id="2.160.20.120">
    <property type="match status" value="1"/>
</dbReference>
<gene>
    <name evidence="2" type="ORF">R4I43_06090</name>
</gene>
<protein>
    <submittedName>
        <fullName evidence="2">DUF4097 family beta strand repeat-containing protein</fullName>
    </submittedName>
</protein>
<dbReference type="Proteomes" id="UP001327093">
    <property type="component" value="Unassembled WGS sequence"/>
</dbReference>
<evidence type="ECO:0000259" key="1">
    <source>
        <dbReference type="Pfam" id="PF13349"/>
    </source>
</evidence>
<dbReference type="EMBL" id="JAWLNX010000003">
    <property type="protein sequence ID" value="MEB3366967.1"/>
    <property type="molecule type" value="Genomic_DNA"/>
</dbReference>
<sequence length="328" mass="33500">MTENNDSNDEPDLNQEWAEAEEELTDLLRSQDFDTDSPIRIDIGNNRGSVVVELAETAVTHVEVRHDPSSTGQDWQNGLSGLLSWVTEQFGAAGPTGGRGGFDLGNLPREPVVEAVRRTRIDLSSGRLVVRAPSNAPLRGVPLAVRVTAPLGSEVGVQSGSAEVSVSGAAGKVNVQAGTGTVAVEEAADRATVRSGSGHLRLGTMRGGVHARSGRGDIEVGAIGAPSSVANGSGAIWLGEVSGDVLVRTGSGDITVADAVDGQVELITGSGELQVSIHGGTAAEVDLTSSTGAARSDLDVADQPPETEPTLRVFGRTGSGDAVLTTAG</sequence>
<keyword evidence="3" id="KW-1185">Reference proteome</keyword>
<dbReference type="RefSeq" id="WP_324264521.1">
    <property type="nucleotide sequence ID" value="NZ_JAWLNX010000003.1"/>
</dbReference>
<dbReference type="InterPro" id="IPR025164">
    <property type="entry name" value="Toastrack_DUF4097"/>
</dbReference>
<organism evidence="2 3">
    <name type="scientific">Saccharopolyspora mangrovi</name>
    <dbReference type="NCBI Taxonomy" id="3082379"/>
    <lineage>
        <taxon>Bacteria</taxon>
        <taxon>Bacillati</taxon>
        <taxon>Actinomycetota</taxon>
        <taxon>Actinomycetes</taxon>
        <taxon>Pseudonocardiales</taxon>
        <taxon>Pseudonocardiaceae</taxon>
        <taxon>Saccharopolyspora</taxon>
    </lineage>
</organism>
<name>A0ABU6A5X9_9PSEU</name>
<proteinExistence type="predicted"/>
<dbReference type="Pfam" id="PF13349">
    <property type="entry name" value="DUF4097"/>
    <property type="match status" value="1"/>
</dbReference>
<evidence type="ECO:0000313" key="2">
    <source>
        <dbReference type="EMBL" id="MEB3366967.1"/>
    </source>
</evidence>